<keyword evidence="4 7" id="KW-0812">Transmembrane</keyword>
<feature type="transmembrane region" description="Helical" evidence="7">
    <location>
        <begin position="99"/>
        <end position="126"/>
    </location>
</feature>
<dbReference type="InterPro" id="IPR000515">
    <property type="entry name" value="MetI-like"/>
</dbReference>
<evidence type="ECO:0000256" key="6">
    <source>
        <dbReference type="ARBA" id="ARBA00023136"/>
    </source>
</evidence>
<protein>
    <submittedName>
        <fullName evidence="9">Peptide/nickel transport system permease protein</fullName>
    </submittedName>
</protein>
<dbReference type="EMBL" id="FOEG01000001">
    <property type="protein sequence ID" value="SEO47144.1"/>
    <property type="molecule type" value="Genomic_DNA"/>
</dbReference>
<comment type="subcellular location">
    <subcellularLocation>
        <location evidence="1 7">Cell membrane</location>
        <topology evidence="1 7">Multi-pass membrane protein</topology>
    </subcellularLocation>
</comment>
<keyword evidence="2 7" id="KW-0813">Transport</keyword>
<evidence type="ECO:0000313" key="9">
    <source>
        <dbReference type="EMBL" id="SEO47144.1"/>
    </source>
</evidence>
<dbReference type="CDD" id="cd06261">
    <property type="entry name" value="TM_PBP2"/>
    <property type="match status" value="1"/>
</dbReference>
<dbReference type="RefSeq" id="WP_091639215.1">
    <property type="nucleotide sequence ID" value="NZ_FOEG01000001.1"/>
</dbReference>
<evidence type="ECO:0000313" key="10">
    <source>
        <dbReference type="Proteomes" id="UP000199657"/>
    </source>
</evidence>
<evidence type="ECO:0000259" key="8">
    <source>
        <dbReference type="PROSITE" id="PS50928"/>
    </source>
</evidence>
<evidence type="ECO:0000256" key="2">
    <source>
        <dbReference type="ARBA" id="ARBA00022448"/>
    </source>
</evidence>
<dbReference type="GO" id="GO:0055085">
    <property type="term" value="P:transmembrane transport"/>
    <property type="evidence" value="ECO:0007669"/>
    <property type="project" value="InterPro"/>
</dbReference>
<evidence type="ECO:0000256" key="5">
    <source>
        <dbReference type="ARBA" id="ARBA00022989"/>
    </source>
</evidence>
<dbReference type="PANTHER" id="PTHR43386:SF1">
    <property type="entry name" value="D,D-DIPEPTIDE TRANSPORT SYSTEM PERMEASE PROTEIN DDPC-RELATED"/>
    <property type="match status" value="1"/>
</dbReference>
<dbReference type="Gene3D" id="1.10.3720.10">
    <property type="entry name" value="MetI-like"/>
    <property type="match status" value="1"/>
</dbReference>
<organism evidence="9 10">
    <name type="scientific">Aquisalimonas asiatica</name>
    <dbReference type="NCBI Taxonomy" id="406100"/>
    <lineage>
        <taxon>Bacteria</taxon>
        <taxon>Pseudomonadati</taxon>
        <taxon>Pseudomonadota</taxon>
        <taxon>Gammaproteobacteria</taxon>
        <taxon>Chromatiales</taxon>
        <taxon>Ectothiorhodospiraceae</taxon>
        <taxon>Aquisalimonas</taxon>
    </lineage>
</organism>
<sequence>MSTPITSSGTPPQVEERSPGRRILIEAWRQRELKIGLAILVVILIGAVLYPLITDADAYAMDVMNRYVPPLGMDGSSLANPFGTDQLGRDVLARSFIGLGYSLLIAVPTVILMYGIGCVIGILAGVRGGLVDTVAMRLTDAQLAIPMILLAVTVLGVARPNVYLIITVLALAGWPLYARVARSAAQSEKRREYIRAARVLGASEWRIIVTCIAPAVLPPIAFVAVLDIARIMILESILGFLGLGIQPPTPSFGNMIADGRKYLVNHWWVPTMPGILLLVVLISINMVGASLERARNRVFKGAL</sequence>
<dbReference type="InterPro" id="IPR035906">
    <property type="entry name" value="MetI-like_sf"/>
</dbReference>
<keyword evidence="3" id="KW-1003">Cell membrane</keyword>
<feature type="transmembrane region" description="Helical" evidence="7">
    <location>
        <begin position="162"/>
        <end position="181"/>
    </location>
</feature>
<evidence type="ECO:0000256" key="7">
    <source>
        <dbReference type="RuleBase" id="RU363032"/>
    </source>
</evidence>
<evidence type="ECO:0000256" key="1">
    <source>
        <dbReference type="ARBA" id="ARBA00004651"/>
    </source>
</evidence>
<feature type="transmembrane region" description="Helical" evidence="7">
    <location>
        <begin position="35"/>
        <end position="53"/>
    </location>
</feature>
<accession>A0A1H8PZP9</accession>
<dbReference type="OrthoDB" id="9805884at2"/>
<evidence type="ECO:0000256" key="3">
    <source>
        <dbReference type="ARBA" id="ARBA00022475"/>
    </source>
</evidence>
<gene>
    <name evidence="9" type="ORF">SAMN04488052_101244</name>
</gene>
<dbReference type="InterPro" id="IPR050366">
    <property type="entry name" value="BP-dependent_transpt_permease"/>
</dbReference>
<keyword evidence="10" id="KW-1185">Reference proteome</keyword>
<feature type="transmembrane region" description="Helical" evidence="7">
    <location>
        <begin position="138"/>
        <end position="156"/>
    </location>
</feature>
<dbReference type="PANTHER" id="PTHR43386">
    <property type="entry name" value="OLIGOPEPTIDE TRANSPORT SYSTEM PERMEASE PROTEIN APPC"/>
    <property type="match status" value="1"/>
</dbReference>
<dbReference type="AlphaFoldDB" id="A0A1H8PZP9"/>
<dbReference type="Pfam" id="PF00528">
    <property type="entry name" value="BPD_transp_1"/>
    <property type="match status" value="1"/>
</dbReference>
<proteinExistence type="inferred from homology"/>
<dbReference type="GO" id="GO:0005886">
    <property type="term" value="C:plasma membrane"/>
    <property type="evidence" value="ECO:0007669"/>
    <property type="project" value="UniProtKB-SubCell"/>
</dbReference>
<keyword evidence="5 7" id="KW-1133">Transmembrane helix</keyword>
<dbReference type="PROSITE" id="PS50928">
    <property type="entry name" value="ABC_TM1"/>
    <property type="match status" value="1"/>
</dbReference>
<reference evidence="9 10" key="1">
    <citation type="submission" date="2016-10" db="EMBL/GenBank/DDBJ databases">
        <authorList>
            <person name="de Groot N.N."/>
        </authorList>
    </citation>
    <scope>NUCLEOTIDE SEQUENCE [LARGE SCALE GENOMIC DNA]</scope>
    <source>
        <strain evidence="9 10">CGMCC 1.6291</strain>
    </source>
</reference>
<feature type="domain" description="ABC transmembrane type-1" evidence="8">
    <location>
        <begin position="99"/>
        <end position="288"/>
    </location>
</feature>
<comment type="similarity">
    <text evidence="7">Belongs to the binding-protein-dependent transport system permease family.</text>
</comment>
<dbReference type="Proteomes" id="UP000199657">
    <property type="component" value="Unassembled WGS sequence"/>
</dbReference>
<feature type="transmembrane region" description="Helical" evidence="7">
    <location>
        <begin position="267"/>
        <end position="287"/>
    </location>
</feature>
<evidence type="ECO:0000256" key="4">
    <source>
        <dbReference type="ARBA" id="ARBA00022692"/>
    </source>
</evidence>
<name>A0A1H8PZP9_9GAMM</name>
<dbReference type="SUPFAM" id="SSF161098">
    <property type="entry name" value="MetI-like"/>
    <property type="match status" value="1"/>
</dbReference>
<keyword evidence="6 7" id="KW-0472">Membrane</keyword>
<dbReference type="STRING" id="406100.SAMN04488052_101244"/>
<feature type="transmembrane region" description="Helical" evidence="7">
    <location>
        <begin position="207"/>
        <end position="233"/>
    </location>
</feature>